<feature type="domain" description="Response regulatory" evidence="3">
    <location>
        <begin position="4"/>
        <end position="121"/>
    </location>
</feature>
<dbReference type="Gene3D" id="3.40.50.2300">
    <property type="match status" value="1"/>
</dbReference>
<sequence>MAKTILIVDDSSTMLMSVKNSLEIGGFTVESADDGVKALNKLKTGYKPDLIITDINMPNMNGIDLIMKTRELPALRFVPILVLTTESQQAKRDEAKKYGATGWLVKPVGGTDLLKIIKQVLPGA</sequence>
<name>A0A4P9UMR9_METBY</name>
<dbReference type="PROSITE" id="PS50110">
    <property type="entry name" value="RESPONSE_REGULATORY"/>
    <property type="match status" value="1"/>
</dbReference>
<dbReference type="PANTHER" id="PTHR44591:SF25">
    <property type="entry name" value="CHEMOTAXIS TWO-COMPONENT RESPONSE REGULATOR"/>
    <property type="match status" value="1"/>
</dbReference>
<dbReference type="PANTHER" id="PTHR44591">
    <property type="entry name" value="STRESS RESPONSE REGULATOR PROTEIN 1"/>
    <property type="match status" value="1"/>
</dbReference>
<dbReference type="STRING" id="675511.GCA_000341735_00913"/>
<dbReference type="SUPFAM" id="SSF52172">
    <property type="entry name" value="CheY-like"/>
    <property type="match status" value="1"/>
</dbReference>
<dbReference type="InterPro" id="IPR001789">
    <property type="entry name" value="Sig_transdc_resp-reg_receiver"/>
</dbReference>
<dbReference type="InterPro" id="IPR011006">
    <property type="entry name" value="CheY-like_superfamily"/>
</dbReference>
<dbReference type="GO" id="GO:0000160">
    <property type="term" value="P:phosphorelay signal transduction system"/>
    <property type="evidence" value="ECO:0007669"/>
    <property type="project" value="InterPro"/>
</dbReference>
<dbReference type="RefSeq" id="WP_017839526.1">
    <property type="nucleotide sequence ID" value="NZ_CP035467.1"/>
</dbReference>
<accession>A0A4P9UMR9</accession>
<gene>
    <name evidence="4" type="ORF">EQU24_10625</name>
</gene>
<protein>
    <submittedName>
        <fullName evidence="4">Response regulator</fullName>
    </submittedName>
</protein>
<dbReference type="Proteomes" id="UP000305881">
    <property type="component" value="Chromosome"/>
</dbReference>
<proteinExistence type="predicted"/>
<dbReference type="KEGG" id="mbur:EQU24_10625"/>
<feature type="modified residue" description="4-aspartylphosphate" evidence="2">
    <location>
        <position position="54"/>
    </location>
</feature>
<organism evidence="4 5">
    <name type="scientific">Methylotuvimicrobium buryatense</name>
    <name type="common">Methylomicrobium buryatense</name>
    <dbReference type="NCBI Taxonomy" id="95641"/>
    <lineage>
        <taxon>Bacteria</taxon>
        <taxon>Pseudomonadati</taxon>
        <taxon>Pseudomonadota</taxon>
        <taxon>Gammaproteobacteria</taxon>
        <taxon>Methylococcales</taxon>
        <taxon>Methylococcaceae</taxon>
        <taxon>Methylotuvimicrobium</taxon>
    </lineage>
</organism>
<keyword evidence="1 2" id="KW-0597">Phosphoprotein</keyword>
<dbReference type="SMART" id="SM00448">
    <property type="entry name" value="REC"/>
    <property type="match status" value="1"/>
</dbReference>
<dbReference type="EMBL" id="CP035467">
    <property type="protein sequence ID" value="QCW82639.1"/>
    <property type="molecule type" value="Genomic_DNA"/>
</dbReference>
<evidence type="ECO:0000259" key="3">
    <source>
        <dbReference type="PROSITE" id="PS50110"/>
    </source>
</evidence>
<dbReference type="AlphaFoldDB" id="A0A4P9UMR9"/>
<evidence type="ECO:0000313" key="4">
    <source>
        <dbReference type="EMBL" id="QCW82639.1"/>
    </source>
</evidence>
<dbReference type="InterPro" id="IPR050595">
    <property type="entry name" value="Bact_response_regulator"/>
</dbReference>
<dbReference type="OrthoDB" id="9800897at2"/>
<evidence type="ECO:0000313" key="5">
    <source>
        <dbReference type="Proteomes" id="UP000305881"/>
    </source>
</evidence>
<evidence type="ECO:0000256" key="2">
    <source>
        <dbReference type="PROSITE-ProRule" id="PRU00169"/>
    </source>
</evidence>
<dbReference type="Pfam" id="PF00072">
    <property type="entry name" value="Response_reg"/>
    <property type="match status" value="1"/>
</dbReference>
<evidence type="ECO:0000256" key="1">
    <source>
        <dbReference type="ARBA" id="ARBA00022553"/>
    </source>
</evidence>
<reference evidence="5" key="1">
    <citation type="journal article" date="2019" name="J. Bacteriol.">
        <title>A Mutagenic Screen Identifies a TonB-Dependent Receptor Required for the Lanthanide Metal Switch in the Type I Methanotroph 'Methylotuvimicrobium buryatense' 5GB1C.</title>
        <authorList>
            <person name="Groom J.D."/>
            <person name="Ford S.M."/>
            <person name="Pesesky M.W."/>
            <person name="Lidstrom M.E."/>
        </authorList>
    </citation>
    <scope>NUCLEOTIDE SEQUENCE [LARGE SCALE GENOMIC DNA]</scope>
    <source>
        <strain evidence="5">5GB1C</strain>
    </source>
</reference>
<keyword evidence="5" id="KW-1185">Reference proteome</keyword>